<dbReference type="GO" id="GO:0006508">
    <property type="term" value="P:proteolysis"/>
    <property type="evidence" value="ECO:0007669"/>
    <property type="project" value="InterPro"/>
</dbReference>
<dbReference type="Proteomes" id="UP000233654">
    <property type="component" value="Unassembled WGS sequence"/>
</dbReference>
<reference evidence="3 4" key="1">
    <citation type="journal article" date="2017" name="ISME J.">
        <title>Potential for microbial H2 and metal transformations associated with novel bacteria and archaea in deep terrestrial subsurface sediments.</title>
        <authorList>
            <person name="Hernsdorf A.W."/>
            <person name="Amano Y."/>
            <person name="Miyakawa K."/>
            <person name="Ise K."/>
            <person name="Suzuki Y."/>
            <person name="Anantharaman K."/>
            <person name="Probst A."/>
            <person name="Burstein D."/>
            <person name="Thomas B.C."/>
            <person name="Banfield J.F."/>
        </authorList>
    </citation>
    <scope>NUCLEOTIDE SEQUENCE [LARGE SCALE GENOMIC DNA]</scope>
    <source>
        <strain evidence="3">HGW-Actinobacteria-3</strain>
    </source>
</reference>
<evidence type="ECO:0000259" key="1">
    <source>
        <dbReference type="Pfam" id="PF00326"/>
    </source>
</evidence>
<dbReference type="AlphaFoldDB" id="A0A2N3G790"/>
<dbReference type="Pfam" id="PF00326">
    <property type="entry name" value="Peptidase_S9"/>
    <property type="match status" value="1"/>
</dbReference>
<dbReference type="InterPro" id="IPR029058">
    <property type="entry name" value="AB_hydrolase_fold"/>
</dbReference>
<evidence type="ECO:0000313" key="3">
    <source>
        <dbReference type="EMBL" id="PKQ28580.1"/>
    </source>
</evidence>
<dbReference type="EMBL" id="PHEX01000011">
    <property type="protein sequence ID" value="PKQ28580.1"/>
    <property type="molecule type" value="Genomic_DNA"/>
</dbReference>
<organism evidence="3 4">
    <name type="scientific">Candidatus Anoxymicrobium japonicum</name>
    <dbReference type="NCBI Taxonomy" id="2013648"/>
    <lineage>
        <taxon>Bacteria</taxon>
        <taxon>Bacillati</taxon>
        <taxon>Actinomycetota</taxon>
        <taxon>Candidatus Geothermincolia</taxon>
        <taxon>Candidatus Geothermincolales</taxon>
        <taxon>Candidatus Anoxymicrobiaceae</taxon>
        <taxon>Candidatus Anoxymicrobium</taxon>
    </lineage>
</organism>
<dbReference type="SUPFAM" id="SSF53474">
    <property type="entry name" value="alpha/beta-Hydrolases"/>
    <property type="match status" value="1"/>
</dbReference>
<gene>
    <name evidence="3" type="ORF">CVT63_01995</name>
</gene>
<evidence type="ECO:0000313" key="4">
    <source>
        <dbReference type="Proteomes" id="UP000233654"/>
    </source>
</evidence>
<dbReference type="PROSITE" id="PS51257">
    <property type="entry name" value="PROKAR_LIPOPROTEIN"/>
    <property type="match status" value="1"/>
</dbReference>
<dbReference type="PANTHER" id="PTHR43265:SF1">
    <property type="entry name" value="ESTERASE ESTD"/>
    <property type="match status" value="1"/>
</dbReference>
<proteinExistence type="predicted"/>
<feature type="domain" description="Peptidase S9 prolyl oligopeptidase catalytic" evidence="1">
    <location>
        <begin position="452"/>
        <end position="510"/>
    </location>
</feature>
<dbReference type="GO" id="GO:0008236">
    <property type="term" value="F:serine-type peptidase activity"/>
    <property type="evidence" value="ECO:0007669"/>
    <property type="project" value="InterPro"/>
</dbReference>
<dbReference type="InterPro" id="IPR001375">
    <property type="entry name" value="Peptidase_S9_cat"/>
</dbReference>
<evidence type="ECO:0000259" key="2">
    <source>
        <dbReference type="Pfam" id="PF12146"/>
    </source>
</evidence>
<accession>A0A2N3G790</accession>
<evidence type="ECO:0008006" key="5">
    <source>
        <dbReference type="Google" id="ProtNLM"/>
    </source>
</evidence>
<dbReference type="GO" id="GO:0052689">
    <property type="term" value="F:carboxylic ester hydrolase activity"/>
    <property type="evidence" value="ECO:0007669"/>
    <property type="project" value="TreeGrafter"/>
</dbReference>
<dbReference type="InterPro" id="IPR022742">
    <property type="entry name" value="Hydrolase_4"/>
</dbReference>
<dbReference type="InterPro" id="IPR053145">
    <property type="entry name" value="AB_hydrolase_Est10"/>
</dbReference>
<feature type="domain" description="Serine aminopeptidase S33" evidence="2">
    <location>
        <begin position="294"/>
        <end position="391"/>
    </location>
</feature>
<name>A0A2N3G790_9ACTN</name>
<dbReference type="PANTHER" id="PTHR43265">
    <property type="entry name" value="ESTERASE ESTD"/>
    <property type="match status" value="1"/>
</dbReference>
<protein>
    <recommendedName>
        <fullName evidence="5">Serine aminopeptidase S33 domain-containing protein</fullName>
    </recommendedName>
</protein>
<sequence length="541" mass="58788">MKWHVRFRWVTAVALVLTIALPVGLGGCFARGKEDVNTYVVKESGKVIGSQKVRIKETGSGLAYSCTEKRPFAELDTTFTRELTVAKNLKTMLGYKSSKSVPGAVYRTDISATDQGFSFFAYDPRMFDYLPLMTNGKNVIPIEIDSACLMQALLDRFLVANVQSASAFVVVPSRGPVVRQVTVDRKSRFLIHLAGVGLDDVDVSFDRNNFVTRVRALDVTIEKGSAAPSQSKSFEPVKKAGRVSEVRVDTPERLHNGDRLELAGNLYLPPSGKKPYRAVILTGDAGPQDRTGGGFLSQVADALAGQGFAVLTCDRRGVPESAGNYATITRKSLLSDLDSQVDYLVCRGDMDPEKIALVGYGEGGLISASVAAANPYVKRVALMATPSVKMFPDMALTSIQIATIDGKMIAPETYHARQCVEALIGLVYGTAGESVDVAGHKIFLEWMRSWMASNPPADLSALKVPVLVMHGAVDRVVPVDQASEIMKALETRQGGEQKLEVFDNLGHTFGPVVDEAKARPYRSHPVVDRKVLVTLSDWLKK</sequence>
<dbReference type="Pfam" id="PF12146">
    <property type="entry name" value="Hydrolase_4"/>
    <property type="match status" value="1"/>
</dbReference>
<dbReference type="Gene3D" id="3.40.50.1820">
    <property type="entry name" value="alpha/beta hydrolase"/>
    <property type="match status" value="1"/>
</dbReference>
<comment type="caution">
    <text evidence="3">The sequence shown here is derived from an EMBL/GenBank/DDBJ whole genome shotgun (WGS) entry which is preliminary data.</text>
</comment>